<dbReference type="GO" id="GO:0008770">
    <property type="term" value="F:[acyl-carrier-protein] phosphodiesterase activity"/>
    <property type="evidence" value="ECO:0007669"/>
    <property type="project" value="InterPro"/>
</dbReference>
<proteinExistence type="predicted"/>
<dbReference type="RefSeq" id="WP_182809237.1">
    <property type="nucleotide sequence ID" value="NZ_JACJFM010000015.1"/>
</dbReference>
<evidence type="ECO:0000313" key="6">
    <source>
        <dbReference type="Proteomes" id="UP000565262"/>
    </source>
</evidence>
<protein>
    <submittedName>
        <fullName evidence="5">DUF479 domain-containing protein</fullName>
    </submittedName>
</protein>
<keyword evidence="4" id="KW-0275">Fatty acid biosynthesis</keyword>
<sequence length="202" mass="23552">MNYLAHAWLARQQSVLFRLGNLMADHIKGRGLPDDLWAELSDNEQSELRAGVLYHRQIDSVVDHMAETKMLKQAFRTEYRRYAGIVLDMAWDHILARQWHKYSGITLAGFAEAQYELLQDYSDLQPVPMRKMVHHMVRHNWLESYAILMGIEQALSGLSARLRFDNKLAESVSEIARLDAELSGYFPVVMDRLQQIPFYRQD</sequence>
<evidence type="ECO:0000256" key="4">
    <source>
        <dbReference type="ARBA" id="ARBA00023160"/>
    </source>
</evidence>
<dbReference type="GO" id="GO:0006633">
    <property type="term" value="P:fatty acid biosynthetic process"/>
    <property type="evidence" value="ECO:0007669"/>
    <property type="project" value="UniProtKB-KW"/>
</dbReference>
<dbReference type="InterPro" id="IPR007431">
    <property type="entry name" value="ACP_PD"/>
</dbReference>
<organism evidence="5 6">
    <name type="scientific">Oceanospirillum sediminis</name>
    <dbReference type="NCBI Taxonomy" id="2760088"/>
    <lineage>
        <taxon>Bacteria</taxon>
        <taxon>Pseudomonadati</taxon>
        <taxon>Pseudomonadota</taxon>
        <taxon>Gammaproteobacteria</taxon>
        <taxon>Oceanospirillales</taxon>
        <taxon>Oceanospirillaceae</taxon>
        <taxon>Oceanospirillum</taxon>
    </lineage>
</organism>
<name>A0A839ISP6_9GAMM</name>
<dbReference type="PANTHER" id="PTHR38764">
    <property type="entry name" value="ACYL CARRIER PROTEIN PHOSPHODIESTERASE"/>
    <property type="match status" value="1"/>
</dbReference>
<evidence type="ECO:0000256" key="3">
    <source>
        <dbReference type="ARBA" id="ARBA00023098"/>
    </source>
</evidence>
<gene>
    <name evidence="5" type="ORF">H4O21_12650</name>
</gene>
<keyword evidence="2" id="KW-0378">Hydrolase</keyword>
<dbReference type="EMBL" id="JACJFM010000015">
    <property type="protein sequence ID" value="MBB1487457.1"/>
    <property type="molecule type" value="Genomic_DNA"/>
</dbReference>
<evidence type="ECO:0000313" key="5">
    <source>
        <dbReference type="EMBL" id="MBB1487457.1"/>
    </source>
</evidence>
<keyword evidence="6" id="KW-1185">Reference proteome</keyword>
<comment type="caution">
    <text evidence="5">The sequence shown here is derived from an EMBL/GenBank/DDBJ whole genome shotgun (WGS) entry which is preliminary data.</text>
</comment>
<evidence type="ECO:0000256" key="2">
    <source>
        <dbReference type="ARBA" id="ARBA00022801"/>
    </source>
</evidence>
<reference evidence="5 6" key="1">
    <citation type="submission" date="2020-08" db="EMBL/GenBank/DDBJ databases">
        <title>Oceanospirillum sp. nov. isolated from marine sediment.</title>
        <authorList>
            <person name="Ji X."/>
        </authorList>
    </citation>
    <scope>NUCLEOTIDE SEQUENCE [LARGE SCALE GENOMIC DNA]</scope>
    <source>
        <strain evidence="5 6">D5</strain>
    </source>
</reference>
<keyword evidence="1" id="KW-0444">Lipid biosynthesis</keyword>
<keyword evidence="3" id="KW-0443">Lipid metabolism</keyword>
<dbReference type="Pfam" id="PF04336">
    <property type="entry name" value="ACP_PD"/>
    <property type="match status" value="1"/>
</dbReference>
<dbReference type="PANTHER" id="PTHR38764:SF1">
    <property type="entry name" value="ACYL CARRIER PROTEIN PHOSPHODIESTERASE"/>
    <property type="match status" value="1"/>
</dbReference>
<dbReference type="Proteomes" id="UP000565262">
    <property type="component" value="Unassembled WGS sequence"/>
</dbReference>
<keyword evidence="4" id="KW-0276">Fatty acid metabolism</keyword>
<dbReference type="AlphaFoldDB" id="A0A839ISP6"/>
<accession>A0A839ISP6</accession>
<evidence type="ECO:0000256" key="1">
    <source>
        <dbReference type="ARBA" id="ARBA00022516"/>
    </source>
</evidence>